<accession>A0AAD8XE30</accession>
<gene>
    <name evidence="1" type="ORF">BDZ83DRAFT_409305</name>
</gene>
<dbReference type="GeneID" id="85386798"/>
<dbReference type="Proteomes" id="UP001244207">
    <property type="component" value="Unassembled WGS sequence"/>
</dbReference>
<protein>
    <submittedName>
        <fullName evidence="1">Uncharacterized protein</fullName>
    </submittedName>
</protein>
<dbReference type="EMBL" id="JAHMHS010000072">
    <property type="protein sequence ID" value="KAK1722926.1"/>
    <property type="molecule type" value="Genomic_DNA"/>
</dbReference>
<evidence type="ECO:0000313" key="1">
    <source>
        <dbReference type="EMBL" id="KAK1722926.1"/>
    </source>
</evidence>
<keyword evidence="2" id="KW-1185">Reference proteome</keyword>
<comment type="caution">
    <text evidence="1">The sequence shown here is derived from an EMBL/GenBank/DDBJ whole genome shotgun (WGS) entry which is preliminary data.</text>
</comment>
<dbReference type="AlphaFoldDB" id="A0AAD8XE30"/>
<proteinExistence type="predicted"/>
<name>A0AAD8XE30_GLOAC</name>
<dbReference type="RefSeq" id="XP_060362981.1">
    <property type="nucleotide sequence ID" value="XM_060502899.1"/>
</dbReference>
<evidence type="ECO:0000313" key="2">
    <source>
        <dbReference type="Proteomes" id="UP001244207"/>
    </source>
</evidence>
<organism evidence="1 2">
    <name type="scientific">Glomerella acutata</name>
    <name type="common">Colletotrichum acutatum</name>
    <dbReference type="NCBI Taxonomy" id="27357"/>
    <lineage>
        <taxon>Eukaryota</taxon>
        <taxon>Fungi</taxon>
        <taxon>Dikarya</taxon>
        <taxon>Ascomycota</taxon>
        <taxon>Pezizomycotina</taxon>
        <taxon>Sordariomycetes</taxon>
        <taxon>Hypocreomycetidae</taxon>
        <taxon>Glomerellales</taxon>
        <taxon>Glomerellaceae</taxon>
        <taxon>Colletotrichum</taxon>
        <taxon>Colletotrichum acutatum species complex</taxon>
    </lineage>
</organism>
<reference evidence="1" key="1">
    <citation type="submission" date="2021-12" db="EMBL/GenBank/DDBJ databases">
        <title>Comparative genomics, transcriptomics and evolutionary studies reveal genomic signatures of adaptation to plant cell wall in hemibiotrophic fungi.</title>
        <authorList>
            <consortium name="DOE Joint Genome Institute"/>
            <person name="Baroncelli R."/>
            <person name="Diaz J.F."/>
            <person name="Benocci T."/>
            <person name="Peng M."/>
            <person name="Battaglia E."/>
            <person name="Haridas S."/>
            <person name="Andreopoulos W."/>
            <person name="Labutti K."/>
            <person name="Pangilinan J."/>
            <person name="Floch G.L."/>
            <person name="Makela M.R."/>
            <person name="Henrissat B."/>
            <person name="Grigoriev I.V."/>
            <person name="Crouch J.A."/>
            <person name="De Vries R.P."/>
            <person name="Sukno S.A."/>
            <person name="Thon M.R."/>
        </authorList>
    </citation>
    <scope>NUCLEOTIDE SEQUENCE</scope>
    <source>
        <strain evidence="1">CBS 112980</strain>
    </source>
</reference>
<sequence length="163" mass="18834">MGHDTTSTVYAGELQGIVLALEMAQADKQNGNHRSKVFIHNHRPFKVSRILLLAQPRHSGGDRSHLNYASRYDRPDWLDFPFDESSHRMTSRRGKRRCGINSQIPVRSLRDPYFHRRHVPVCLGRTDQLCRCNMIVAYTSMSCFSVGSERLCLTAPIEHQYRH</sequence>